<name>L8GZX0_ACACF</name>
<sequence>MRTFLAFVLLLAVFSAAKADNCVVDKCSAQLEFCMHDTVCASALRCAVDCQPTDTACLQTCASKAAGNAAFTALASCAAQCIPTAGTQALGLIAEFEQAIQVDAPFKKHCSFLKKAACAVGIAGAISACGGPEDLVCILKILSALHGCAECFCKSHCHGACKDLHLC</sequence>
<evidence type="ECO:0000256" key="1">
    <source>
        <dbReference type="SAM" id="SignalP"/>
    </source>
</evidence>
<proteinExistence type="predicted"/>
<keyword evidence="4" id="KW-1185">Reference proteome</keyword>
<dbReference type="Gene3D" id="1.10.10.1840">
    <property type="match status" value="1"/>
</dbReference>
<dbReference type="KEGG" id="acan:ACA1_154230"/>
<evidence type="ECO:0000313" key="3">
    <source>
        <dbReference type="EMBL" id="ELR18540.1"/>
    </source>
</evidence>
<feature type="chain" id="PRO_5003989995" description="Acanthaporin domain-containing protein" evidence="1">
    <location>
        <begin position="20"/>
        <end position="167"/>
    </location>
</feature>
<dbReference type="InterPro" id="IPR049068">
    <property type="entry name" value="Acanthaporin"/>
</dbReference>
<dbReference type="GeneID" id="14919407"/>
<dbReference type="RefSeq" id="XP_004340579.1">
    <property type="nucleotide sequence ID" value="XM_004340531.1"/>
</dbReference>
<dbReference type="Pfam" id="PF20963">
    <property type="entry name" value="Acanthaporin"/>
    <property type="match status" value="1"/>
</dbReference>
<protein>
    <recommendedName>
        <fullName evidence="2">Acanthaporin domain-containing protein</fullName>
    </recommendedName>
</protein>
<reference evidence="3 4" key="1">
    <citation type="journal article" date="2013" name="Genome Biol.">
        <title>Genome of Acanthamoeba castellanii highlights extensive lateral gene transfer and early evolution of tyrosine kinase signaling.</title>
        <authorList>
            <person name="Clarke M."/>
            <person name="Lohan A.J."/>
            <person name="Liu B."/>
            <person name="Lagkouvardos I."/>
            <person name="Roy S."/>
            <person name="Zafar N."/>
            <person name="Bertelli C."/>
            <person name="Schilde C."/>
            <person name="Kianianmomeni A."/>
            <person name="Burglin T.R."/>
            <person name="Frech C."/>
            <person name="Turcotte B."/>
            <person name="Kopec K.O."/>
            <person name="Synnott J.M."/>
            <person name="Choo C."/>
            <person name="Paponov I."/>
            <person name="Finkler A."/>
            <person name="Soon Heng Tan C."/>
            <person name="Hutchins A.P."/>
            <person name="Weinmeier T."/>
            <person name="Rattei T."/>
            <person name="Chu J.S."/>
            <person name="Gimenez G."/>
            <person name="Irimia M."/>
            <person name="Rigden D.J."/>
            <person name="Fitzpatrick D.A."/>
            <person name="Lorenzo-Morales J."/>
            <person name="Bateman A."/>
            <person name="Chiu C.H."/>
            <person name="Tang P."/>
            <person name="Hegemann P."/>
            <person name="Fromm H."/>
            <person name="Raoult D."/>
            <person name="Greub G."/>
            <person name="Miranda-Saavedra D."/>
            <person name="Chen N."/>
            <person name="Nash P."/>
            <person name="Ginger M.L."/>
            <person name="Horn M."/>
            <person name="Schaap P."/>
            <person name="Caler L."/>
            <person name="Loftus B."/>
        </authorList>
    </citation>
    <scope>NUCLEOTIDE SEQUENCE [LARGE SCALE GENOMIC DNA]</scope>
    <source>
        <strain evidence="3 4">Neff</strain>
    </source>
</reference>
<evidence type="ECO:0000313" key="4">
    <source>
        <dbReference type="Proteomes" id="UP000011083"/>
    </source>
</evidence>
<gene>
    <name evidence="3" type="ORF">ACA1_154230</name>
</gene>
<dbReference type="Proteomes" id="UP000011083">
    <property type="component" value="Unassembled WGS sequence"/>
</dbReference>
<keyword evidence="1" id="KW-0732">Signal</keyword>
<feature type="domain" description="Acanthaporin" evidence="2">
    <location>
        <begin position="108"/>
        <end position="167"/>
    </location>
</feature>
<dbReference type="VEuPathDB" id="AmoebaDB:ACA1_154230"/>
<dbReference type="EMBL" id="KB007951">
    <property type="protein sequence ID" value="ELR18540.1"/>
    <property type="molecule type" value="Genomic_DNA"/>
</dbReference>
<dbReference type="AlphaFoldDB" id="L8GZX0"/>
<feature type="signal peptide" evidence="1">
    <location>
        <begin position="1"/>
        <end position="19"/>
    </location>
</feature>
<organism evidence="3 4">
    <name type="scientific">Acanthamoeba castellanii (strain ATCC 30010 / Neff)</name>
    <dbReference type="NCBI Taxonomy" id="1257118"/>
    <lineage>
        <taxon>Eukaryota</taxon>
        <taxon>Amoebozoa</taxon>
        <taxon>Discosea</taxon>
        <taxon>Longamoebia</taxon>
        <taxon>Centramoebida</taxon>
        <taxon>Acanthamoebidae</taxon>
        <taxon>Acanthamoeba</taxon>
    </lineage>
</organism>
<accession>L8GZX0</accession>
<evidence type="ECO:0000259" key="2">
    <source>
        <dbReference type="Pfam" id="PF20963"/>
    </source>
</evidence>